<dbReference type="KEGG" id="kan:IMCC3317_22380"/>
<reference evidence="2 3" key="1">
    <citation type="journal article" date="2013" name="Int. J. Syst. Evol. Microbiol.">
        <title>Kordia antarctica sp. nov., isolated from Antarctic seawater.</title>
        <authorList>
            <person name="Baek K."/>
            <person name="Choi A."/>
            <person name="Kang I."/>
            <person name="Lee K."/>
            <person name="Cho J.C."/>
        </authorList>
    </citation>
    <scope>NUCLEOTIDE SEQUENCE [LARGE SCALE GENOMIC DNA]</scope>
    <source>
        <strain evidence="2 3">IMCC3317</strain>
    </source>
</reference>
<dbReference type="Gene3D" id="1.20.1260.10">
    <property type="match status" value="1"/>
</dbReference>
<dbReference type="EMBL" id="CP019288">
    <property type="protein sequence ID" value="QHI36868.1"/>
    <property type="molecule type" value="Genomic_DNA"/>
</dbReference>
<proteinExistence type="predicted"/>
<keyword evidence="3" id="KW-1185">Reference proteome</keyword>
<dbReference type="Pfam" id="PF09537">
    <property type="entry name" value="DUF2383"/>
    <property type="match status" value="1"/>
</dbReference>
<dbReference type="NCBIfam" id="TIGR02284">
    <property type="entry name" value="PA2169 family four-helix-bundle protein"/>
    <property type="match status" value="1"/>
</dbReference>
<accession>A0A7L4ZJG9</accession>
<dbReference type="InterPro" id="IPR012347">
    <property type="entry name" value="Ferritin-like"/>
</dbReference>
<protein>
    <recommendedName>
        <fullName evidence="1">DUF2383 domain-containing protein</fullName>
    </recommendedName>
</protein>
<evidence type="ECO:0000259" key="1">
    <source>
        <dbReference type="Pfam" id="PF09537"/>
    </source>
</evidence>
<organism evidence="2 3">
    <name type="scientific">Kordia antarctica</name>
    <dbReference type="NCBI Taxonomy" id="1218801"/>
    <lineage>
        <taxon>Bacteria</taxon>
        <taxon>Pseudomonadati</taxon>
        <taxon>Bacteroidota</taxon>
        <taxon>Flavobacteriia</taxon>
        <taxon>Flavobacteriales</taxon>
        <taxon>Flavobacteriaceae</taxon>
        <taxon>Kordia</taxon>
    </lineage>
</organism>
<dbReference type="InterPro" id="IPR009078">
    <property type="entry name" value="Ferritin-like_SF"/>
</dbReference>
<dbReference type="RefSeq" id="WP_160129540.1">
    <property type="nucleotide sequence ID" value="NZ_CP019288.1"/>
</dbReference>
<name>A0A7L4ZJG9_9FLAO</name>
<sequence length="150" mass="16709">MKTYTEEIGDKLNILLEKNYDAEKGYTTASNNAKSAALTTFFERKAIQRKEFADQLKIELISVNQEPTTGGSIAGAAHRTWMNTIAWFSSDTDEAMLEEAMRGEKASIEDYNEVLNASISLPLSIQKVLSGQKKTIVNDTLTIKRLEDLA</sequence>
<feature type="domain" description="DUF2383" evidence="1">
    <location>
        <begin position="9"/>
        <end position="116"/>
    </location>
</feature>
<dbReference type="OrthoDB" id="282393at2"/>
<evidence type="ECO:0000313" key="2">
    <source>
        <dbReference type="EMBL" id="QHI36868.1"/>
    </source>
</evidence>
<dbReference type="Proteomes" id="UP000464657">
    <property type="component" value="Chromosome"/>
</dbReference>
<evidence type="ECO:0000313" key="3">
    <source>
        <dbReference type="Proteomes" id="UP000464657"/>
    </source>
</evidence>
<gene>
    <name evidence="2" type="ORF">IMCC3317_22380</name>
</gene>
<dbReference type="AlphaFoldDB" id="A0A7L4ZJG9"/>
<dbReference type="SUPFAM" id="SSF47240">
    <property type="entry name" value="Ferritin-like"/>
    <property type="match status" value="1"/>
</dbReference>
<dbReference type="InterPro" id="IPR019052">
    <property type="entry name" value="DUF2383"/>
</dbReference>
<dbReference type="InterPro" id="IPR011971">
    <property type="entry name" value="CHP02284"/>
</dbReference>